<dbReference type="EMBL" id="SDRB02005055">
    <property type="protein sequence ID" value="THG14870.1"/>
    <property type="molecule type" value="Genomic_DNA"/>
</dbReference>
<evidence type="ECO:0000256" key="4">
    <source>
        <dbReference type="SAM" id="MobiDB-lite"/>
    </source>
</evidence>
<dbReference type="STRING" id="542762.A0A4S4EER8"/>
<reference evidence="6 7" key="1">
    <citation type="journal article" date="2018" name="Proc. Natl. Acad. Sci. U.S.A.">
        <title>Draft genome sequence of Camellia sinensis var. sinensis provides insights into the evolution of the tea genome and tea quality.</title>
        <authorList>
            <person name="Wei C."/>
            <person name="Yang H."/>
            <person name="Wang S."/>
            <person name="Zhao J."/>
            <person name="Liu C."/>
            <person name="Gao L."/>
            <person name="Xia E."/>
            <person name="Lu Y."/>
            <person name="Tai Y."/>
            <person name="She G."/>
            <person name="Sun J."/>
            <person name="Cao H."/>
            <person name="Tong W."/>
            <person name="Gao Q."/>
            <person name="Li Y."/>
            <person name="Deng W."/>
            <person name="Jiang X."/>
            <person name="Wang W."/>
            <person name="Chen Q."/>
            <person name="Zhang S."/>
            <person name="Li H."/>
            <person name="Wu J."/>
            <person name="Wang P."/>
            <person name="Li P."/>
            <person name="Shi C."/>
            <person name="Zheng F."/>
            <person name="Jian J."/>
            <person name="Huang B."/>
            <person name="Shan D."/>
            <person name="Shi M."/>
            <person name="Fang C."/>
            <person name="Yue Y."/>
            <person name="Li F."/>
            <person name="Li D."/>
            <person name="Wei S."/>
            <person name="Han B."/>
            <person name="Jiang C."/>
            <person name="Yin Y."/>
            <person name="Xia T."/>
            <person name="Zhang Z."/>
            <person name="Bennetzen J.L."/>
            <person name="Zhao S."/>
            <person name="Wan X."/>
        </authorList>
    </citation>
    <scope>NUCLEOTIDE SEQUENCE [LARGE SCALE GENOMIC DNA]</scope>
    <source>
        <strain evidence="7">cv. Shuchazao</strain>
        <tissue evidence="6">Leaf</tissue>
    </source>
</reference>
<feature type="compositionally biased region" description="Basic residues" evidence="4">
    <location>
        <begin position="308"/>
        <end position="321"/>
    </location>
</feature>
<evidence type="ECO:0000256" key="3">
    <source>
        <dbReference type="PROSITE-ProRule" id="PRU00266"/>
    </source>
</evidence>
<gene>
    <name evidence="6" type="ORF">TEA_016907</name>
</gene>
<dbReference type="PANTHER" id="PTHR46031:SF37">
    <property type="entry name" value="DRBM DOMAIN-CONTAINING PROTEIN"/>
    <property type="match status" value="1"/>
</dbReference>
<keyword evidence="1" id="KW-0677">Repeat</keyword>
<dbReference type="GO" id="GO:0003723">
    <property type="term" value="F:RNA binding"/>
    <property type="evidence" value="ECO:0007669"/>
    <property type="project" value="UniProtKB-UniRule"/>
</dbReference>
<feature type="region of interest" description="Disordered" evidence="4">
    <location>
        <begin position="1"/>
        <end position="27"/>
    </location>
</feature>
<name>A0A4S4EER8_CAMSN</name>
<feature type="domain" description="DRBM" evidence="5">
    <location>
        <begin position="119"/>
        <end position="186"/>
    </location>
</feature>
<dbReference type="Pfam" id="PF00035">
    <property type="entry name" value="dsrm"/>
    <property type="match status" value="2"/>
</dbReference>
<sequence>MSAQNTESQDPQLVVLERTPQTQSSTTNLPEHLMYKNRLQEYTQRSAIDLPVYNTIKVEGQNPPRFRSTVLVNGAYYTSPFTFSNRKAAEQDVAKIALDGTAQKIKDEVCHLIREDTVFCKSILNEYAVKTNLEKPTYNTIQPGGLLPVFVSSLIFNGVMYTGEAGRNKKEAEQLAARAVILSVLGNSDPGTVIFEIIKSKFRLYAALHKVKDLHNTLNGITPVAANTLSSPLGKGKEVEVTGGTRDVPSTAISETCSGQLTNIQAIQQSFHEFKELKSEPSHEAINPPIVSVPPVLEQPLDLGSSSARKRRRKNKKKAKKNVQLDAQTNQTYCVGYVAGDLLLLLSGSMVGLL</sequence>
<dbReference type="Gene3D" id="3.30.160.20">
    <property type="match status" value="2"/>
</dbReference>
<evidence type="ECO:0000313" key="7">
    <source>
        <dbReference type="Proteomes" id="UP000306102"/>
    </source>
</evidence>
<dbReference type="Proteomes" id="UP000306102">
    <property type="component" value="Unassembled WGS sequence"/>
</dbReference>
<protein>
    <recommendedName>
        <fullName evidence="5">DRBM domain-containing protein</fullName>
    </recommendedName>
</protein>
<accession>A0A4S4EER8</accession>
<feature type="region of interest" description="Disordered" evidence="4">
    <location>
        <begin position="297"/>
        <end position="323"/>
    </location>
</feature>
<evidence type="ECO:0000256" key="1">
    <source>
        <dbReference type="ARBA" id="ARBA00022737"/>
    </source>
</evidence>
<dbReference type="SMART" id="SM00358">
    <property type="entry name" value="DSRM"/>
    <property type="match status" value="2"/>
</dbReference>
<evidence type="ECO:0000313" key="6">
    <source>
        <dbReference type="EMBL" id="THG14870.1"/>
    </source>
</evidence>
<comment type="caution">
    <text evidence="6">The sequence shown here is derived from an EMBL/GenBank/DDBJ whole genome shotgun (WGS) entry which is preliminary data.</text>
</comment>
<dbReference type="CDD" id="cd00048">
    <property type="entry name" value="DSRM_SF"/>
    <property type="match status" value="1"/>
</dbReference>
<feature type="domain" description="DRBM" evidence="5">
    <location>
        <begin position="34"/>
        <end position="103"/>
    </location>
</feature>
<keyword evidence="2 3" id="KW-0694">RNA-binding</keyword>
<keyword evidence="7" id="KW-1185">Reference proteome</keyword>
<evidence type="ECO:0000259" key="5">
    <source>
        <dbReference type="PROSITE" id="PS50137"/>
    </source>
</evidence>
<dbReference type="PANTHER" id="PTHR46031">
    <property type="match status" value="1"/>
</dbReference>
<organism evidence="6 7">
    <name type="scientific">Camellia sinensis var. sinensis</name>
    <name type="common">China tea</name>
    <dbReference type="NCBI Taxonomy" id="542762"/>
    <lineage>
        <taxon>Eukaryota</taxon>
        <taxon>Viridiplantae</taxon>
        <taxon>Streptophyta</taxon>
        <taxon>Embryophyta</taxon>
        <taxon>Tracheophyta</taxon>
        <taxon>Spermatophyta</taxon>
        <taxon>Magnoliopsida</taxon>
        <taxon>eudicotyledons</taxon>
        <taxon>Gunneridae</taxon>
        <taxon>Pentapetalae</taxon>
        <taxon>asterids</taxon>
        <taxon>Ericales</taxon>
        <taxon>Theaceae</taxon>
        <taxon>Camellia</taxon>
    </lineage>
</organism>
<feature type="compositionally biased region" description="Polar residues" evidence="4">
    <location>
        <begin position="1"/>
        <end position="11"/>
    </location>
</feature>
<dbReference type="AlphaFoldDB" id="A0A4S4EER8"/>
<dbReference type="InterPro" id="IPR014720">
    <property type="entry name" value="dsRBD_dom"/>
</dbReference>
<dbReference type="FunFam" id="3.30.160.20:FF:000071">
    <property type="entry name" value="Double-stranded RNA-binding protein 4"/>
    <property type="match status" value="1"/>
</dbReference>
<dbReference type="PROSITE" id="PS50137">
    <property type="entry name" value="DS_RBD"/>
    <property type="match status" value="2"/>
</dbReference>
<proteinExistence type="predicted"/>
<dbReference type="SUPFAM" id="SSF54768">
    <property type="entry name" value="dsRNA-binding domain-like"/>
    <property type="match status" value="2"/>
</dbReference>
<evidence type="ECO:0000256" key="2">
    <source>
        <dbReference type="ARBA" id="ARBA00022884"/>
    </source>
</evidence>